<organism evidence="1 2">
    <name type="scientific">Pseudocohnilembus persalinus</name>
    <name type="common">Ciliate</name>
    <dbReference type="NCBI Taxonomy" id="266149"/>
    <lineage>
        <taxon>Eukaryota</taxon>
        <taxon>Sar</taxon>
        <taxon>Alveolata</taxon>
        <taxon>Ciliophora</taxon>
        <taxon>Intramacronucleata</taxon>
        <taxon>Oligohymenophorea</taxon>
        <taxon>Scuticociliatia</taxon>
        <taxon>Philasterida</taxon>
        <taxon>Pseudocohnilembidae</taxon>
        <taxon>Pseudocohnilembus</taxon>
    </lineage>
</organism>
<reference evidence="1 2" key="1">
    <citation type="journal article" date="2015" name="Sci. Rep.">
        <title>Genome of the facultative scuticociliatosis pathogen Pseudocohnilembus persalinus provides insight into its virulence through horizontal gene transfer.</title>
        <authorList>
            <person name="Xiong J."/>
            <person name="Wang G."/>
            <person name="Cheng J."/>
            <person name="Tian M."/>
            <person name="Pan X."/>
            <person name="Warren A."/>
            <person name="Jiang C."/>
            <person name="Yuan D."/>
            <person name="Miao W."/>
        </authorList>
    </citation>
    <scope>NUCLEOTIDE SEQUENCE [LARGE SCALE GENOMIC DNA]</scope>
    <source>
        <strain evidence="1">36N120E</strain>
    </source>
</reference>
<dbReference type="Proteomes" id="UP000054937">
    <property type="component" value="Unassembled WGS sequence"/>
</dbReference>
<proteinExistence type="predicted"/>
<keyword evidence="2" id="KW-1185">Reference proteome</keyword>
<name>A0A0V0QDN2_PSEPJ</name>
<evidence type="ECO:0000313" key="1">
    <source>
        <dbReference type="EMBL" id="KRX00245.1"/>
    </source>
</evidence>
<evidence type="ECO:0000313" key="2">
    <source>
        <dbReference type="Proteomes" id="UP000054937"/>
    </source>
</evidence>
<comment type="caution">
    <text evidence="1">The sequence shown here is derived from an EMBL/GenBank/DDBJ whole genome shotgun (WGS) entry which is preliminary data.</text>
</comment>
<protein>
    <submittedName>
        <fullName evidence="1">Uncharacterized protein</fullName>
    </submittedName>
</protein>
<dbReference type="InParanoid" id="A0A0V0QDN2"/>
<dbReference type="EMBL" id="LDAU01000194">
    <property type="protein sequence ID" value="KRX00245.1"/>
    <property type="molecule type" value="Genomic_DNA"/>
</dbReference>
<sequence length="180" mass="21581">MFIRDYIYSFQIANEKLQQKQNQVISKNQDEYMIQNAKNICQQQQDNILDTSLYINDFLKVVEPEIIELIDGFIYRVKLINLENQNQDLIKFRVKILDEEENSMNFIKMQIFLGNQETNQAMNLLKNFRRFRFVNCKKKISQKGDIQYMCNFSQRNIVLHPSENQFLFKEIKENSPGFSV</sequence>
<accession>A0A0V0QDN2</accession>
<gene>
    <name evidence="1" type="ORF">PPERSA_10744</name>
</gene>
<dbReference type="AlphaFoldDB" id="A0A0V0QDN2"/>